<dbReference type="SUPFAM" id="SSF55298">
    <property type="entry name" value="YjgF-like"/>
    <property type="match status" value="1"/>
</dbReference>
<dbReference type="PANTHER" id="PTHR47328">
    <property type="match status" value="1"/>
</dbReference>
<dbReference type="EMBL" id="BSNG01000003">
    <property type="protein sequence ID" value="GLQ12110.1"/>
    <property type="molecule type" value="Genomic_DNA"/>
</dbReference>
<dbReference type="InterPro" id="IPR035959">
    <property type="entry name" value="RutC-like_sf"/>
</dbReference>
<reference evidence="1" key="2">
    <citation type="submission" date="2023-01" db="EMBL/GenBank/DDBJ databases">
        <title>Draft genome sequence of Devosia yakushimensis strain NBRC 103855.</title>
        <authorList>
            <person name="Sun Q."/>
            <person name="Mori K."/>
        </authorList>
    </citation>
    <scope>NUCLEOTIDE SEQUENCE</scope>
    <source>
        <strain evidence="1">NBRC 103855</strain>
    </source>
</reference>
<protein>
    <recommendedName>
        <fullName evidence="3">RidA family protein</fullName>
    </recommendedName>
</protein>
<evidence type="ECO:0000313" key="1">
    <source>
        <dbReference type="EMBL" id="GLQ12110.1"/>
    </source>
</evidence>
<gene>
    <name evidence="1" type="ORF">GCM10007913_40420</name>
</gene>
<dbReference type="Pfam" id="PF01042">
    <property type="entry name" value="Ribonuc_L-PSP"/>
    <property type="match status" value="1"/>
</dbReference>
<dbReference type="Gene3D" id="3.30.1330.40">
    <property type="entry name" value="RutC-like"/>
    <property type="match status" value="1"/>
</dbReference>
<dbReference type="InterPro" id="IPR035709">
    <property type="entry name" value="YoaB-like"/>
</dbReference>
<dbReference type="InterPro" id="IPR006175">
    <property type="entry name" value="YjgF/YER057c/UK114"/>
</dbReference>
<dbReference type="RefSeq" id="WP_284393908.1">
    <property type="nucleotide sequence ID" value="NZ_BSNG01000003.1"/>
</dbReference>
<comment type="caution">
    <text evidence="1">The sequence shown here is derived from an EMBL/GenBank/DDBJ whole genome shotgun (WGS) entry which is preliminary data.</text>
</comment>
<name>A0ABQ5UJU7_9HYPH</name>
<accession>A0ABQ5UJU7</accession>
<dbReference type="Proteomes" id="UP001161406">
    <property type="component" value="Unassembled WGS sequence"/>
</dbReference>
<reference evidence="1" key="1">
    <citation type="journal article" date="2014" name="Int. J. Syst. Evol. Microbiol.">
        <title>Complete genome of a new Firmicutes species belonging to the dominant human colonic microbiota ('Ruminococcus bicirculans') reveals two chromosomes and a selective capacity to utilize plant glucans.</title>
        <authorList>
            <consortium name="NISC Comparative Sequencing Program"/>
            <person name="Wegmann U."/>
            <person name="Louis P."/>
            <person name="Goesmann A."/>
            <person name="Henrissat B."/>
            <person name="Duncan S.H."/>
            <person name="Flint H.J."/>
        </authorList>
    </citation>
    <scope>NUCLEOTIDE SEQUENCE</scope>
    <source>
        <strain evidence="1">NBRC 103855</strain>
    </source>
</reference>
<evidence type="ECO:0008006" key="3">
    <source>
        <dbReference type="Google" id="ProtNLM"/>
    </source>
</evidence>
<keyword evidence="2" id="KW-1185">Reference proteome</keyword>
<sequence>MHNLQRFPGLTSTRSRAVATDTTVYTVAVAPTPVPEAIFDEAMKVFERIEESLTLCGTEKANILAINIFLSSLDHKEEFNRAWDAWIGERNQPMRCCFGVDISPPHRVELVVTAAR</sequence>
<proteinExistence type="predicted"/>
<evidence type="ECO:0000313" key="2">
    <source>
        <dbReference type="Proteomes" id="UP001161406"/>
    </source>
</evidence>
<organism evidence="1 2">
    <name type="scientific">Devosia yakushimensis</name>
    <dbReference type="NCBI Taxonomy" id="470028"/>
    <lineage>
        <taxon>Bacteria</taxon>
        <taxon>Pseudomonadati</taxon>
        <taxon>Pseudomonadota</taxon>
        <taxon>Alphaproteobacteria</taxon>
        <taxon>Hyphomicrobiales</taxon>
        <taxon>Devosiaceae</taxon>
        <taxon>Devosia</taxon>
    </lineage>
</organism>
<dbReference type="PANTHER" id="PTHR47328:SF1">
    <property type="entry name" value="RUTC FAMILY PROTEIN YOAB"/>
    <property type="match status" value="1"/>
</dbReference>